<dbReference type="InterPro" id="IPR050595">
    <property type="entry name" value="Bact_response_regulator"/>
</dbReference>
<evidence type="ECO:0000313" key="3">
    <source>
        <dbReference type="EMBL" id="AEI30276.1"/>
    </source>
</evidence>
<dbReference type="InterPro" id="IPR001789">
    <property type="entry name" value="Sig_transdc_resp-reg_receiver"/>
</dbReference>
<organism evidence="3">
    <name type="scientific">uncultured microorganism</name>
    <dbReference type="NCBI Taxonomy" id="358574"/>
    <lineage>
        <taxon>unclassified sequences</taxon>
        <taxon>environmental samples</taxon>
    </lineage>
</organism>
<keyword evidence="1" id="KW-0597">Phosphoprotein</keyword>
<dbReference type="SMART" id="SM00448">
    <property type="entry name" value="REC"/>
    <property type="match status" value="1"/>
</dbReference>
<dbReference type="AlphaFoldDB" id="F8UGW9"/>
<dbReference type="EMBL" id="JF805034">
    <property type="protein sequence ID" value="AEI30276.1"/>
    <property type="molecule type" value="Genomic_DNA"/>
</dbReference>
<dbReference type="SUPFAM" id="SSF52172">
    <property type="entry name" value="CheY-like"/>
    <property type="match status" value="1"/>
</dbReference>
<dbReference type="PANTHER" id="PTHR44591:SF3">
    <property type="entry name" value="RESPONSE REGULATORY DOMAIN-CONTAINING PROTEIN"/>
    <property type="match status" value="1"/>
</dbReference>
<dbReference type="PROSITE" id="PS50110">
    <property type="entry name" value="RESPONSE_REGULATORY"/>
    <property type="match status" value="1"/>
</dbReference>
<protein>
    <submittedName>
        <fullName evidence="3">Signal transduction response regulator</fullName>
    </submittedName>
</protein>
<gene>
    <name evidence="3" type="ORF">LDC_03680</name>
</gene>
<accession>F8UGW9</accession>
<sequence>MNKNDLKIVVVDDEIILLDIYQSVFESGGYKNILCFSDSVKAFEYITQNHINVLITDFQMPGKNGLKLIKAADKVKNKFIISGSFIGNGSLRQECANLGAVPIDKPFKPQLLIELMDEVFLQYSEYTCQ</sequence>
<evidence type="ECO:0000259" key="2">
    <source>
        <dbReference type="PROSITE" id="PS50110"/>
    </source>
</evidence>
<name>F8UGW9_9ZZZZ</name>
<evidence type="ECO:0000256" key="1">
    <source>
        <dbReference type="ARBA" id="ARBA00022553"/>
    </source>
</evidence>
<dbReference type="Pfam" id="PF00072">
    <property type="entry name" value="Response_reg"/>
    <property type="match status" value="1"/>
</dbReference>
<proteinExistence type="predicted"/>
<dbReference type="PANTHER" id="PTHR44591">
    <property type="entry name" value="STRESS RESPONSE REGULATOR PROTEIN 1"/>
    <property type="match status" value="1"/>
</dbReference>
<feature type="domain" description="Response regulatory" evidence="2">
    <location>
        <begin position="7"/>
        <end position="120"/>
    </location>
</feature>
<dbReference type="Gene3D" id="3.40.50.2300">
    <property type="match status" value="1"/>
</dbReference>
<reference evidence="3" key="1">
    <citation type="submission" date="2011-04" db="EMBL/GenBank/DDBJ databases">
        <title>Taxonomic and functional metagenomic profiling of the microbial community in the anoxic sediment of a brackish shallow lake (Laguna de Carrizo Central Spain).</title>
        <authorList>
            <consortium name="CONSOLIDER consortium CSD2007-00005"/>
            <person name="Guazzaroni M.-E."/>
            <person name="Richter M."/>
            <person name="Garcia-Salamanca A."/>
            <person name="Yarza P."/>
            <person name="Ferrer M."/>
        </authorList>
    </citation>
    <scope>NUCLEOTIDE SEQUENCE</scope>
</reference>
<dbReference type="GO" id="GO:0000160">
    <property type="term" value="P:phosphorelay signal transduction system"/>
    <property type="evidence" value="ECO:0007669"/>
    <property type="project" value="InterPro"/>
</dbReference>
<dbReference type="InterPro" id="IPR011006">
    <property type="entry name" value="CheY-like_superfamily"/>
</dbReference>